<gene>
    <name evidence="2" type="ORF">COCNU_07G001000</name>
</gene>
<reference evidence="2" key="2">
    <citation type="submission" date="2019-07" db="EMBL/GenBank/DDBJ databases">
        <authorList>
            <person name="Yang Y."/>
            <person name="Bocs S."/>
            <person name="Baudouin L."/>
        </authorList>
    </citation>
    <scope>NUCLEOTIDE SEQUENCE</scope>
    <source>
        <tissue evidence="2">Spear leaf of Hainan Tall coconut</tissue>
    </source>
</reference>
<organism evidence="2 3">
    <name type="scientific">Cocos nucifera</name>
    <name type="common">Coconut palm</name>
    <dbReference type="NCBI Taxonomy" id="13894"/>
    <lineage>
        <taxon>Eukaryota</taxon>
        <taxon>Viridiplantae</taxon>
        <taxon>Streptophyta</taxon>
        <taxon>Embryophyta</taxon>
        <taxon>Tracheophyta</taxon>
        <taxon>Spermatophyta</taxon>
        <taxon>Magnoliopsida</taxon>
        <taxon>Liliopsida</taxon>
        <taxon>Arecaceae</taxon>
        <taxon>Arecoideae</taxon>
        <taxon>Cocoseae</taxon>
        <taxon>Attaleinae</taxon>
        <taxon>Cocos</taxon>
    </lineage>
</organism>
<dbReference type="EMBL" id="CM017878">
    <property type="protein sequence ID" value="KAG1353988.1"/>
    <property type="molecule type" value="Genomic_DNA"/>
</dbReference>
<dbReference type="AlphaFoldDB" id="A0A8K0N447"/>
<evidence type="ECO:0000256" key="1">
    <source>
        <dbReference type="SAM" id="MobiDB-lite"/>
    </source>
</evidence>
<sequence>MRRFSWRSNSGRQGMAGGRWRRTTGGDDRSAENMGKGSENRRSSPFLVLSD</sequence>
<protein>
    <submittedName>
        <fullName evidence="2">Uncharacterized protein</fullName>
    </submittedName>
</protein>
<accession>A0A8K0N447</accession>
<keyword evidence="3" id="KW-1185">Reference proteome</keyword>
<proteinExistence type="predicted"/>
<comment type="caution">
    <text evidence="2">The sequence shown here is derived from an EMBL/GenBank/DDBJ whole genome shotgun (WGS) entry which is preliminary data.</text>
</comment>
<feature type="region of interest" description="Disordered" evidence="1">
    <location>
        <begin position="1"/>
        <end position="51"/>
    </location>
</feature>
<dbReference type="Proteomes" id="UP000797356">
    <property type="component" value="Chromosome 7"/>
</dbReference>
<feature type="compositionally biased region" description="Polar residues" evidence="1">
    <location>
        <begin position="1"/>
        <end position="12"/>
    </location>
</feature>
<evidence type="ECO:0000313" key="3">
    <source>
        <dbReference type="Proteomes" id="UP000797356"/>
    </source>
</evidence>
<name>A0A8K0N447_COCNU</name>
<reference evidence="2" key="1">
    <citation type="journal article" date="2017" name="Gigascience">
        <title>The genome draft of coconut (Cocos nucifera).</title>
        <authorList>
            <person name="Xiao Y."/>
            <person name="Xu P."/>
            <person name="Fan H."/>
            <person name="Baudouin L."/>
            <person name="Xia W."/>
            <person name="Bocs S."/>
            <person name="Xu J."/>
            <person name="Li Q."/>
            <person name="Guo A."/>
            <person name="Zhou L."/>
            <person name="Li J."/>
            <person name="Wu Y."/>
            <person name="Ma Z."/>
            <person name="Armero A."/>
            <person name="Issali A.E."/>
            <person name="Liu N."/>
            <person name="Peng M."/>
            <person name="Yang Y."/>
        </authorList>
    </citation>
    <scope>NUCLEOTIDE SEQUENCE</scope>
    <source>
        <tissue evidence="2">Spear leaf of Hainan Tall coconut</tissue>
    </source>
</reference>
<evidence type="ECO:0000313" key="2">
    <source>
        <dbReference type="EMBL" id="KAG1353988.1"/>
    </source>
</evidence>